<dbReference type="Pfam" id="PF00005">
    <property type="entry name" value="ABC_tran"/>
    <property type="match status" value="1"/>
</dbReference>
<proteinExistence type="predicted"/>
<dbReference type="GO" id="GO:0016887">
    <property type="term" value="F:ATP hydrolysis activity"/>
    <property type="evidence" value="ECO:0007669"/>
    <property type="project" value="InterPro"/>
</dbReference>
<feature type="domain" description="ABC transporter" evidence="1">
    <location>
        <begin position="193"/>
        <end position="264"/>
    </location>
</feature>
<accession>A0A382WQ81</accession>
<dbReference type="InterPro" id="IPR003439">
    <property type="entry name" value="ABC_transporter-like_ATP-bd"/>
</dbReference>
<dbReference type="EMBL" id="UINC01161232">
    <property type="protein sequence ID" value="SVD60298.1"/>
    <property type="molecule type" value="Genomic_DNA"/>
</dbReference>
<dbReference type="AlphaFoldDB" id="A0A382WQ81"/>
<evidence type="ECO:0000313" key="2">
    <source>
        <dbReference type="EMBL" id="SVD60298.1"/>
    </source>
</evidence>
<evidence type="ECO:0000259" key="1">
    <source>
        <dbReference type="Pfam" id="PF00005"/>
    </source>
</evidence>
<dbReference type="InterPro" id="IPR027417">
    <property type="entry name" value="P-loop_NTPase"/>
</dbReference>
<dbReference type="GO" id="GO:0005524">
    <property type="term" value="F:ATP binding"/>
    <property type="evidence" value="ECO:0007669"/>
    <property type="project" value="InterPro"/>
</dbReference>
<name>A0A382WQ81_9ZZZZ</name>
<feature type="non-terminal residue" evidence="2">
    <location>
        <position position="1"/>
    </location>
</feature>
<sequence length="276" mass="31732">SPLFLEITAEMLKYIDFVSSSGFHFIGQTEGNLKRITSDLKHIEKVVATTKITGGILSAQKKYLDDFIKLSKELDLDWKEQLKRLTEISKNPEILYTMPIKEMLLFRSVIRLPIPHYILGLDNEAERYLNEAIRTKDLNQPEKIMDSVALNPRIEIIDYNINSRKKIKQTENVRKIVSFFGIGAQPNNQSLIRDFNFTAKQGSINFIWGPSGSGKSVLLESLDSSKRKKDLLYDGEIKFNQDVSIGWLKDIRSKESIIDYFSSKWSMEEAMSALNR</sequence>
<dbReference type="Gene3D" id="3.40.50.300">
    <property type="entry name" value="P-loop containing nucleotide triphosphate hydrolases"/>
    <property type="match status" value="1"/>
</dbReference>
<organism evidence="2">
    <name type="scientific">marine metagenome</name>
    <dbReference type="NCBI Taxonomy" id="408172"/>
    <lineage>
        <taxon>unclassified sequences</taxon>
        <taxon>metagenomes</taxon>
        <taxon>ecological metagenomes</taxon>
    </lineage>
</organism>
<gene>
    <name evidence="2" type="ORF">METZ01_LOCUS413152</name>
</gene>
<feature type="non-terminal residue" evidence="2">
    <location>
        <position position="276"/>
    </location>
</feature>
<protein>
    <recommendedName>
        <fullName evidence="1">ABC transporter domain-containing protein</fullName>
    </recommendedName>
</protein>
<dbReference type="SUPFAM" id="SSF52540">
    <property type="entry name" value="P-loop containing nucleoside triphosphate hydrolases"/>
    <property type="match status" value="1"/>
</dbReference>
<reference evidence="2" key="1">
    <citation type="submission" date="2018-05" db="EMBL/GenBank/DDBJ databases">
        <authorList>
            <person name="Lanie J.A."/>
            <person name="Ng W.-L."/>
            <person name="Kazmierczak K.M."/>
            <person name="Andrzejewski T.M."/>
            <person name="Davidsen T.M."/>
            <person name="Wayne K.J."/>
            <person name="Tettelin H."/>
            <person name="Glass J.I."/>
            <person name="Rusch D."/>
            <person name="Podicherti R."/>
            <person name="Tsui H.-C.T."/>
            <person name="Winkler M.E."/>
        </authorList>
    </citation>
    <scope>NUCLEOTIDE SEQUENCE</scope>
</reference>